<feature type="domain" description="AMP-dependent synthetase/ligase" evidence="1">
    <location>
        <begin position="24"/>
        <end position="391"/>
    </location>
</feature>
<sequence>MTTFDQTLTATVATARRHTLGDLLRRSARRVPDKTAIVYRDLRQTYAELNETVNRTANALAQRGVAKGDRIALLSHNNHAYVVTCFALARLGAVTVPVNFMLGAAEVAYILQHSGATGMIVEDTLHTVAQEAIETANPPGPLKVRGILGDGRDLPAGWEPFAAWTGHDDATEPDVAIDEDDVLQLMYTSGTESRPKGAMMTSRSLVAQYTSCIVDGRYQQSDIEIHALPLFHVAAQHCFLVPGLHVGATNVILDGPDPATLLETVERERVTKLFCPPTVWISLLRHPDFDTRDLSSLRKGYYGASIMPVEVIKELQQRLPGMDLFNYYGQTEMSAVALILQPEDQVRKAGSAGRPALNVETMLVDSDDNPVPPGVEGEIVHRSPHATLGYWADPEKTAEAYRGGWFHSGDLGVMDAEGYITVVDRKKDMIKTGGENVASREVEETIYQHAAVAEVAVFGVQHPKWIEAVVAAVVPREGQSVDTDELAAFCRQQLAGYKTPKYFVVVDQLPKNASGKILKRDLRTAFAHLVG</sequence>
<dbReference type="InterPro" id="IPR020845">
    <property type="entry name" value="AMP-binding_CS"/>
</dbReference>
<comment type="caution">
    <text evidence="3">The sequence shown here is derived from an EMBL/GenBank/DDBJ whole genome shotgun (WGS) entry which is preliminary data.</text>
</comment>
<dbReference type="Pfam" id="PF13193">
    <property type="entry name" value="AMP-binding_C"/>
    <property type="match status" value="1"/>
</dbReference>
<dbReference type="SUPFAM" id="SSF56801">
    <property type="entry name" value="Acetyl-CoA synthetase-like"/>
    <property type="match status" value="1"/>
</dbReference>
<dbReference type="InterPro" id="IPR042099">
    <property type="entry name" value="ANL_N_sf"/>
</dbReference>
<keyword evidence="4" id="KW-1185">Reference proteome</keyword>
<dbReference type="Pfam" id="PF00501">
    <property type="entry name" value="AMP-binding"/>
    <property type="match status" value="1"/>
</dbReference>
<dbReference type="NCBIfam" id="NF004837">
    <property type="entry name" value="PRK06187.1"/>
    <property type="match status" value="1"/>
</dbReference>
<organism evidence="3 4">
    <name type="scientific">Pseudonocardia hispaniensis</name>
    <dbReference type="NCBI Taxonomy" id="904933"/>
    <lineage>
        <taxon>Bacteria</taxon>
        <taxon>Bacillati</taxon>
        <taxon>Actinomycetota</taxon>
        <taxon>Actinomycetes</taxon>
        <taxon>Pseudonocardiales</taxon>
        <taxon>Pseudonocardiaceae</taxon>
        <taxon>Pseudonocardia</taxon>
    </lineage>
</organism>
<dbReference type="InterPro" id="IPR050237">
    <property type="entry name" value="ATP-dep_AMP-bd_enzyme"/>
</dbReference>
<proteinExistence type="predicted"/>
<dbReference type="PANTHER" id="PTHR43767">
    <property type="entry name" value="LONG-CHAIN-FATTY-ACID--COA LIGASE"/>
    <property type="match status" value="1"/>
</dbReference>
<evidence type="ECO:0000313" key="3">
    <source>
        <dbReference type="EMBL" id="MFC5996558.1"/>
    </source>
</evidence>
<dbReference type="Gene3D" id="3.40.50.12780">
    <property type="entry name" value="N-terminal domain of ligase-like"/>
    <property type="match status" value="1"/>
</dbReference>
<evidence type="ECO:0000259" key="1">
    <source>
        <dbReference type="Pfam" id="PF00501"/>
    </source>
</evidence>
<dbReference type="PANTHER" id="PTHR43767:SF1">
    <property type="entry name" value="NONRIBOSOMAL PEPTIDE SYNTHASE PES1 (EUROFUNG)-RELATED"/>
    <property type="match status" value="1"/>
</dbReference>
<dbReference type="NCBIfam" id="NF006182">
    <property type="entry name" value="PRK08316.1"/>
    <property type="match status" value="1"/>
</dbReference>
<dbReference type="Proteomes" id="UP001596302">
    <property type="component" value="Unassembled WGS sequence"/>
</dbReference>
<dbReference type="CDD" id="cd17631">
    <property type="entry name" value="FACL_FadD13-like"/>
    <property type="match status" value="1"/>
</dbReference>
<dbReference type="Gene3D" id="3.30.300.30">
    <property type="match status" value="1"/>
</dbReference>
<gene>
    <name evidence="3" type="ORF">ACFQE5_20330</name>
</gene>
<feature type="domain" description="AMP-binding enzyme C-terminal" evidence="2">
    <location>
        <begin position="441"/>
        <end position="516"/>
    </location>
</feature>
<protein>
    <submittedName>
        <fullName evidence="3">Acyl-CoA synthetase</fullName>
    </submittedName>
</protein>
<evidence type="ECO:0000313" key="4">
    <source>
        <dbReference type="Proteomes" id="UP001596302"/>
    </source>
</evidence>
<dbReference type="InterPro" id="IPR000873">
    <property type="entry name" value="AMP-dep_synth/lig_dom"/>
</dbReference>
<dbReference type="InterPro" id="IPR045851">
    <property type="entry name" value="AMP-bd_C_sf"/>
</dbReference>
<dbReference type="InterPro" id="IPR025110">
    <property type="entry name" value="AMP-bd_C"/>
</dbReference>
<dbReference type="RefSeq" id="WP_379587302.1">
    <property type="nucleotide sequence ID" value="NZ_JBHSQW010000044.1"/>
</dbReference>
<evidence type="ECO:0000259" key="2">
    <source>
        <dbReference type="Pfam" id="PF13193"/>
    </source>
</evidence>
<reference evidence="4" key="1">
    <citation type="journal article" date="2019" name="Int. J. Syst. Evol. Microbiol.">
        <title>The Global Catalogue of Microorganisms (GCM) 10K type strain sequencing project: providing services to taxonomists for standard genome sequencing and annotation.</title>
        <authorList>
            <consortium name="The Broad Institute Genomics Platform"/>
            <consortium name="The Broad Institute Genome Sequencing Center for Infectious Disease"/>
            <person name="Wu L."/>
            <person name="Ma J."/>
        </authorList>
    </citation>
    <scope>NUCLEOTIDE SEQUENCE [LARGE SCALE GENOMIC DNA]</scope>
    <source>
        <strain evidence="4">CCM 8391</strain>
    </source>
</reference>
<name>A0ABW1J6Q5_9PSEU</name>
<dbReference type="PROSITE" id="PS00455">
    <property type="entry name" value="AMP_BINDING"/>
    <property type="match status" value="1"/>
</dbReference>
<accession>A0ABW1J6Q5</accession>
<dbReference type="EMBL" id="JBHSQW010000044">
    <property type="protein sequence ID" value="MFC5996558.1"/>
    <property type="molecule type" value="Genomic_DNA"/>
</dbReference>